<organism evidence="1 2">
    <name type="scientific">Bemisia tabaci</name>
    <name type="common">Sweetpotato whitefly</name>
    <name type="synonym">Aleurodes tabaci</name>
    <dbReference type="NCBI Taxonomy" id="7038"/>
    <lineage>
        <taxon>Eukaryota</taxon>
        <taxon>Metazoa</taxon>
        <taxon>Ecdysozoa</taxon>
        <taxon>Arthropoda</taxon>
        <taxon>Hexapoda</taxon>
        <taxon>Insecta</taxon>
        <taxon>Pterygota</taxon>
        <taxon>Neoptera</taxon>
        <taxon>Paraneoptera</taxon>
        <taxon>Hemiptera</taxon>
        <taxon>Sternorrhyncha</taxon>
        <taxon>Aleyrodoidea</taxon>
        <taxon>Aleyrodidae</taxon>
        <taxon>Aleyrodinae</taxon>
        <taxon>Bemisia</taxon>
    </lineage>
</organism>
<sequence>MIVRGPAWLEQGEARGEAHTACAPPVQTGARNSVQSAQSGHAESTSKCAHVIIAGATCAPNQAGSSRDCRQAALSINPVRPTDVGEYSLIVRSPKGVAEGSVLVNVTGAVGHVSSSGVSPIIVHPTSICIVMYLVALVLS</sequence>
<dbReference type="AlphaFoldDB" id="A0A9P0A0C8"/>
<dbReference type="EMBL" id="OU963862">
    <property type="protein sequence ID" value="CAH0380844.1"/>
    <property type="molecule type" value="Genomic_DNA"/>
</dbReference>
<evidence type="ECO:0000313" key="1">
    <source>
        <dbReference type="EMBL" id="CAH0380844.1"/>
    </source>
</evidence>
<name>A0A9P0A0C8_BEMTA</name>
<dbReference type="SUPFAM" id="SSF48726">
    <property type="entry name" value="Immunoglobulin"/>
    <property type="match status" value="1"/>
</dbReference>
<evidence type="ECO:0000313" key="2">
    <source>
        <dbReference type="Proteomes" id="UP001152759"/>
    </source>
</evidence>
<keyword evidence="2" id="KW-1185">Reference proteome</keyword>
<gene>
    <name evidence="1" type="ORF">BEMITA_LOCUS554</name>
</gene>
<reference evidence="1" key="1">
    <citation type="submission" date="2021-12" db="EMBL/GenBank/DDBJ databases">
        <authorList>
            <person name="King R."/>
        </authorList>
    </citation>
    <scope>NUCLEOTIDE SEQUENCE</scope>
</reference>
<accession>A0A9P0A0C8</accession>
<proteinExistence type="predicted"/>
<dbReference type="Proteomes" id="UP001152759">
    <property type="component" value="Chromosome 1"/>
</dbReference>
<protein>
    <submittedName>
        <fullName evidence="1">Uncharacterized protein</fullName>
    </submittedName>
</protein>
<dbReference type="InterPro" id="IPR036179">
    <property type="entry name" value="Ig-like_dom_sf"/>
</dbReference>